<dbReference type="InterPro" id="IPR029058">
    <property type="entry name" value="AB_hydrolase_fold"/>
</dbReference>
<comment type="caution">
    <text evidence="1">The sequence shown here is derived from an EMBL/GenBank/DDBJ whole genome shotgun (WGS) entry which is preliminary data.</text>
</comment>
<gene>
    <name evidence="1" type="ORF">Ade02nite_61680</name>
</gene>
<proteinExistence type="predicted"/>
<accession>A0ABQ3YBZ2</accession>
<evidence type="ECO:0000313" key="2">
    <source>
        <dbReference type="Proteomes" id="UP000609879"/>
    </source>
</evidence>
<organism evidence="1 2">
    <name type="scientific">Paractinoplanes deccanensis</name>
    <dbReference type="NCBI Taxonomy" id="113561"/>
    <lineage>
        <taxon>Bacteria</taxon>
        <taxon>Bacillati</taxon>
        <taxon>Actinomycetota</taxon>
        <taxon>Actinomycetes</taxon>
        <taxon>Micromonosporales</taxon>
        <taxon>Micromonosporaceae</taxon>
        <taxon>Paractinoplanes</taxon>
    </lineage>
</organism>
<sequence length="150" mass="15471">MRNHEPVCVVHAAPDPLRLPALEQHVRVVYAARDAPLPACGNPVILLGHATAAPSALRTALAHPGRLAGLILYSPSPDGEDVSALTLPTLIITGAHDPICGPSRAALLHGRIRGSALLVLPEGDSVAPLTQTAAFVGAVSEFIDLVTDPV</sequence>
<reference evidence="1 2" key="1">
    <citation type="submission" date="2021-01" db="EMBL/GenBank/DDBJ databases">
        <title>Whole genome shotgun sequence of Actinoplanes deccanensis NBRC 13994.</title>
        <authorList>
            <person name="Komaki H."/>
            <person name="Tamura T."/>
        </authorList>
    </citation>
    <scope>NUCLEOTIDE SEQUENCE [LARGE SCALE GENOMIC DNA]</scope>
    <source>
        <strain evidence="1 2">NBRC 13994</strain>
    </source>
</reference>
<evidence type="ECO:0000313" key="1">
    <source>
        <dbReference type="EMBL" id="GID77527.1"/>
    </source>
</evidence>
<name>A0ABQ3YBZ2_9ACTN</name>
<keyword evidence="2" id="KW-1185">Reference proteome</keyword>
<protein>
    <recommendedName>
        <fullName evidence="3">Alpha/beta hydrolase</fullName>
    </recommendedName>
</protein>
<dbReference type="Gene3D" id="3.40.50.1820">
    <property type="entry name" value="alpha/beta hydrolase"/>
    <property type="match status" value="2"/>
</dbReference>
<dbReference type="EMBL" id="BOMI01000122">
    <property type="protein sequence ID" value="GID77527.1"/>
    <property type="molecule type" value="Genomic_DNA"/>
</dbReference>
<dbReference type="Proteomes" id="UP000609879">
    <property type="component" value="Unassembled WGS sequence"/>
</dbReference>
<evidence type="ECO:0008006" key="3">
    <source>
        <dbReference type="Google" id="ProtNLM"/>
    </source>
</evidence>
<dbReference type="RefSeq" id="WP_203771604.1">
    <property type="nucleotide sequence ID" value="NZ_BAAABO010000002.1"/>
</dbReference>
<dbReference type="SUPFAM" id="SSF53474">
    <property type="entry name" value="alpha/beta-Hydrolases"/>
    <property type="match status" value="1"/>
</dbReference>